<feature type="region of interest" description="Disordered" evidence="1">
    <location>
        <begin position="117"/>
        <end position="140"/>
    </location>
</feature>
<gene>
    <name evidence="2" type="ORF">DFR24_0674</name>
</gene>
<keyword evidence="3" id="KW-1185">Reference proteome</keyword>
<proteinExistence type="predicted"/>
<evidence type="ECO:0000313" key="2">
    <source>
        <dbReference type="EMBL" id="TDU31310.1"/>
    </source>
</evidence>
<sequence length="140" mass="15529">MPRRSVASLTTPGALPIRRRLEPPDHLTVDQSLRWTVITATKPSDWFTEDSLGLLTELVRAESESARIADELTMLQSADLRTREGMSRYTQLAKNADLWSKAQVNLCRALRLTPHSQIGPKSAATSSRRAGGAKPWDFTA</sequence>
<comment type="caution">
    <text evidence="2">The sequence shown here is derived from an EMBL/GenBank/DDBJ whole genome shotgun (WGS) entry which is preliminary data.</text>
</comment>
<accession>A0A4V3URF8</accession>
<organism evidence="2 3">
    <name type="scientific">Panacagrimonas perspica</name>
    <dbReference type="NCBI Taxonomy" id="381431"/>
    <lineage>
        <taxon>Bacteria</taxon>
        <taxon>Pseudomonadati</taxon>
        <taxon>Pseudomonadota</taxon>
        <taxon>Gammaproteobacteria</taxon>
        <taxon>Nevskiales</taxon>
        <taxon>Nevskiaceae</taxon>
        <taxon>Panacagrimonas</taxon>
    </lineage>
</organism>
<reference evidence="2 3" key="1">
    <citation type="submission" date="2019-03" db="EMBL/GenBank/DDBJ databases">
        <title>Genomic Encyclopedia of Type Strains, Phase IV (KMG-IV): sequencing the most valuable type-strain genomes for metagenomic binning, comparative biology and taxonomic classification.</title>
        <authorList>
            <person name="Goeker M."/>
        </authorList>
    </citation>
    <scope>NUCLEOTIDE SEQUENCE [LARGE SCALE GENOMIC DNA]</scope>
    <source>
        <strain evidence="2 3">DSM 26377</strain>
    </source>
</reference>
<dbReference type="Proteomes" id="UP000295341">
    <property type="component" value="Unassembled WGS sequence"/>
</dbReference>
<evidence type="ECO:0000313" key="3">
    <source>
        <dbReference type="Proteomes" id="UP000295341"/>
    </source>
</evidence>
<name>A0A4V3URF8_9GAMM</name>
<feature type="compositionally biased region" description="Low complexity" evidence="1">
    <location>
        <begin position="122"/>
        <end position="133"/>
    </location>
</feature>
<protein>
    <recommendedName>
        <fullName evidence="4">Phage terminase small subunit</fullName>
    </recommendedName>
</protein>
<evidence type="ECO:0000256" key="1">
    <source>
        <dbReference type="SAM" id="MobiDB-lite"/>
    </source>
</evidence>
<dbReference type="AlphaFoldDB" id="A0A4V3URF8"/>
<dbReference type="EMBL" id="SOBT01000008">
    <property type="protein sequence ID" value="TDU31310.1"/>
    <property type="molecule type" value="Genomic_DNA"/>
</dbReference>
<evidence type="ECO:0008006" key="4">
    <source>
        <dbReference type="Google" id="ProtNLM"/>
    </source>
</evidence>